<protein>
    <submittedName>
        <fullName evidence="1">Uncharacterized protein</fullName>
    </submittedName>
</protein>
<evidence type="ECO:0000313" key="2">
    <source>
        <dbReference type="Proteomes" id="UP000824881"/>
    </source>
</evidence>
<dbReference type="EMBL" id="WQMT02000008">
    <property type="protein sequence ID" value="KAG9220212.1"/>
    <property type="molecule type" value="Genomic_DNA"/>
</dbReference>
<reference evidence="1 2" key="1">
    <citation type="journal article" date="2021" name="Appl. Environ. Microbiol.">
        <title>Genetic linkage and physical mapping for an oyster mushroom Pleurotus cornucopiae and QTL analysis for the trait cap color.</title>
        <authorList>
            <person name="Zhang Y."/>
            <person name="Gao W."/>
            <person name="Sonnenberg A."/>
            <person name="Chen Q."/>
            <person name="Zhang J."/>
            <person name="Huang C."/>
        </authorList>
    </citation>
    <scope>NUCLEOTIDE SEQUENCE [LARGE SCALE GENOMIC DNA]</scope>
    <source>
        <strain evidence="1">CCMSSC00406</strain>
    </source>
</reference>
<evidence type="ECO:0000313" key="1">
    <source>
        <dbReference type="EMBL" id="KAG9220212.1"/>
    </source>
</evidence>
<gene>
    <name evidence="1" type="ORF">CCMSSC00406_0010211</name>
</gene>
<organism evidence="1 2">
    <name type="scientific">Pleurotus cornucopiae</name>
    <name type="common">Cornucopia mushroom</name>
    <dbReference type="NCBI Taxonomy" id="5321"/>
    <lineage>
        <taxon>Eukaryota</taxon>
        <taxon>Fungi</taxon>
        <taxon>Dikarya</taxon>
        <taxon>Basidiomycota</taxon>
        <taxon>Agaricomycotina</taxon>
        <taxon>Agaricomycetes</taxon>
        <taxon>Agaricomycetidae</taxon>
        <taxon>Agaricales</taxon>
        <taxon>Pleurotineae</taxon>
        <taxon>Pleurotaceae</taxon>
        <taxon>Pleurotus</taxon>
    </lineage>
</organism>
<proteinExistence type="predicted"/>
<sequence length="503" mass="56703">MNVAFNVLGKPAFQHNDTISLIEPYQSAIDSLFEILRLLEGLPQNLAVSMLREEVSGFVPVLICVAKAMEVIRCVSPQFATHTFFLNMDHQAQEYGGCLKELKVDISEYFSLFSPHIAGFLYPAESESAFKRIKCYWKNFYAYCPKWRRIVGEEHGELRRLITTAGLTSEANLRHLDVHTIWIREPAGTNFHAIPLSLCTSWRDFALVIYQYFKHGPESSYIRRGSWEVVHVDENRIVDESSFADVLKPEATFDIGIILHLMARSLHTCPQCGYDNSRTTFDLWVSCLNPECGNMFRVVLNANTQSFGPPDYLDGEVPRRSTGSRLRNPKTNFRRVSARVRLASDEYGSDDSDEATGIMIEPPSRPATPDGSRQSAHPPEAIPVYAVDEFHEIVIEPPSQPPSPSDDRGYPHPFLTPDDAPLALPAFSDSFGPWRPEQARINVPAYGETLVWSESDEEDSSVGAVYAESPPERGNLQYYDSGVLPWDGVDLDECPLLLSPRWH</sequence>
<comment type="caution">
    <text evidence="1">The sequence shown here is derived from an EMBL/GenBank/DDBJ whole genome shotgun (WGS) entry which is preliminary data.</text>
</comment>
<keyword evidence="2" id="KW-1185">Reference proteome</keyword>
<dbReference type="Proteomes" id="UP000824881">
    <property type="component" value="Unassembled WGS sequence"/>
</dbReference>
<name>A0ACB7IPN4_PLECO</name>
<accession>A0ACB7IPN4</accession>